<evidence type="ECO:0000259" key="2">
    <source>
        <dbReference type="SMART" id="SM00451"/>
    </source>
</evidence>
<dbReference type="PANTHER" id="PTHR46786">
    <property type="entry name" value="ZINC FINGER MATRIN-TYPE PROTEIN 3"/>
    <property type="match status" value="1"/>
</dbReference>
<dbReference type="InterPro" id="IPR036236">
    <property type="entry name" value="Znf_C2H2_sf"/>
</dbReference>
<dbReference type="GO" id="GO:0003676">
    <property type="term" value="F:nucleic acid binding"/>
    <property type="evidence" value="ECO:0007669"/>
    <property type="project" value="InterPro"/>
</dbReference>
<dbReference type="AlphaFoldDB" id="A0A7R9CQU0"/>
<gene>
    <name evidence="3" type="ORF">TPSB3V08_LOCUS2842</name>
</gene>
<feature type="domain" description="C2H2-type" evidence="1">
    <location>
        <begin position="223"/>
        <end position="247"/>
    </location>
</feature>
<feature type="domain" description="C2H2-type" evidence="1">
    <location>
        <begin position="136"/>
        <end position="160"/>
    </location>
</feature>
<dbReference type="SMART" id="SM00355">
    <property type="entry name" value="ZnF_C2H2"/>
    <property type="match status" value="3"/>
</dbReference>
<dbReference type="GO" id="GO:0008270">
    <property type="term" value="F:zinc ion binding"/>
    <property type="evidence" value="ECO:0007669"/>
    <property type="project" value="InterPro"/>
</dbReference>
<name>A0A7R9CQU0_TIMPO</name>
<proteinExistence type="predicted"/>
<dbReference type="SUPFAM" id="SSF57667">
    <property type="entry name" value="beta-beta-alpha zinc fingers"/>
    <property type="match status" value="2"/>
</dbReference>
<organism evidence="3">
    <name type="scientific">Timema poppense</name>
    <name type="common">Walking stick</name>
    <dbReference type="NCBI Taxonomy" id="170557"/>
    <lineage>
        <taxon>Eukaryota</taxon>
        <taxon>Metazoa</taxon>
        <taxon>Ecdysozoa</taxon>
        <taxon>Arthropoda</taxon>
        <taxon>Hexapoda</taxon>
        <taxon>Insecta</taxon>
        <taxon>Pterygota</taxon>
        <taxon>Neoptera</taxon>
        <taxon>Polyneoptera</taxon>
        <taxon>Phasmatodea</taxon>
        <taxon>Timematodea</taxon>
        <taxon>Timematoidea</taxon>
        <taxon>Timematidae</taxon>
        <taxon>Timema</taxon>
    </lineage>
</organism>
<dbReference type="EMBL" id="OD001188">
    <property type="protein sequence ID" value="CAD7400925.1"/>
    <property type="molecule type" value="Genomic_DNA"/>
</dbReference>
<reference evidence="3" key="1">
    <citation type="submission" date="2020-11" db="EMBL/GenBank/DDBJ databases">
        <authorList>
            <person name="Tran Van P."/>
        </authorList>
    </citation>
    <scope>NUCLEOTIDE SEQUENCE</scope>
</reference>
<feature type="domain" description="U1-type" evidence="2">
    <location>
        <begin position="220"/>
        <end position="254"/>
    </location>
</feature>
<dbReference type="InterPro" id="IPR052644">
    <property type="entry name" value="ZMAT3"/>
</dbReference>
<evidence type="ECO:0000313" key="3">
    <source>
        <dbReference type="EMBL" id="CAD7400925.1"/>
    </source>
</evidence>
<sequence length="391" mass="44994">MALYNTVLQQRNISASKLLSVFWCLFKEMLYAHVTPHILYLEWTGLCNIRASQVVLKQQPVGVKNLYCEICKITLTSMIVATQHYEGRAHNIRKRELEISNTQFGKRRFQMDSTEDSSKKGSIGGKKDGDLGVSEYQCMTCDWRSLHFESYLEHKETVQHQIKEKMETFHPTEIRTSISPSSAVELNTTSALANYATKVAMEEDINGEEAVDDDCVDENEDDFFCNLCNVDSTSSAEAEKHIKSAAHQNELRLRKKQIKLEQEPKDVYSMPQQHDFALVDTSPQYINRRKESLLHKLENHTFRELDHLRVSKCQQLVSGDEDLWERRAAPAENRDQQFSFRAERMLVHKGAQPLAQAQSTSAVVPSPQYVSFEEFSFSRERQAILEHAHSQ</sequence>
<dbReference type="InterPro" id="IPR003604">
    <property type="entry name" value="Matrin/U1-like-C_Znf_C2H2"/>
</dbReference>
<dbReference type="Pfam" id="PF12874">
    <property type="entry name" value="zf-met"/>
    <property type="match status" value="2"/>
</dbReference>
<dbReference type="SMART" id="SM00451">
    <property type="entry name" value="ZnF_U1"/>
    <property type="match status" value="2"/>
</dbReference>
<dbReference type="PANTHER" id="PTHR46786:SF1">
    <property type="entry name" value="ZINC FINGER MATRIN-TYPE PROTEIN 3"/>
    <property type="match status" value="1"/>
</dbReference>
<dbReference type="Gene3D" id="3.30.160.60">
    <property type="entry name" value="Classic Zinc Finger"/>
    <property type="match status" value="2"/>
</dbReference>
<feature type="domain" description="U1-type" evidence="2">
    <location>
        <begin position="63"/>
        <end position="97"/>
    </location>
</feature>
<accession>A0A7R9CQU0</accession>
<dbReference type="InterPro" id="IPR013087">
    <property type="entry name" value="Znf_C2H2_type"/>
</dbReference>
<feature type="domain" description="C2H2-type" evidence="1">
    <location>
        <begin position="66"/>
        <end position="90"/>
    </location>
</feature>
<evidence type="ECO:0000259" key="1">
    <source>
        <dbReference type="SMART" id="SM00355"/>
    </source>
</evidence>
<protein>
    <submittedName>
        <fullName evidence="3">Uncharacterized protein</fullName>
    </submittedName>
</protein>